<reference evidence="1" key="1">
    <citation type="journal article" date="2016" name="Gigascience">
        <title>De novo construction of an expanded transcriptome assembly for the western tarnished plant bug, Lygus hesperus.</title>
        <authorList>
            <person name="Tassone E.E."/>
            <person name="Geib S.M."/>
            <person name="Hall B."/>
            <person name="Fabrick J.A."/>
            <person name="Brent C.S."/>
            <person name="Hull J.J."/>
        </authorList>
    </citation>
    <scope>NUCLEOTIDE SEQUENCE</scope>
</reference>
<evidence type="ECO:0000313" key="1">
    <source>
        <dbReference type="EMBL" id="JAQ15035.1"/>
    </source>
</evidence>
<dbReference type="AlphaFoldDB" id="A0A146M6W9"/>
<dbReference type="EMBL" id="GDHC01003594">
    <property type="protein sequence ID" value="JAQ15035.1"/>
    <property type="molecule type" value="Transcribed_RNA"/>
</dbReference>
<sequence length="267" mass="29799">MGKCPRCKRHPRYDGKLIVDTTVTIQFRRWQKQLPHCILLEHGALLLQICTHVHPQQLRWWKTVGISISLLYPTLLHFTSLHSGLRVDHTTVNQHICYYVECLPIVNCVAVVHPSKLSVLLHPRAAVAGEEAADCQCENRFMCAVAAVDATASPVRGFHISGKGLQKASAVCTVAASFHLYFCTAVPVTCTLVALPSPIHKIVISYQRPGHSLLLQLRGRCSALQSVQCHLLTAHGPIVACKFLAHTLLYIPYRQAFLSLHRWLQLT</sequence>
<gene>
    <name evidence="1" type="ORF">g.19159</name>
</gene>
<proteinExistence type="predicted"/>
<organism evidence="1">
    <name type="scientific">Lygus hesperus</name>
    <name type="common">Western plant bug</name>
    <dbReference type="NCBI Taxonomy" id="30085"/>
    <lineage>
        <taxon>Eukaryota</taxon>
        <taxon>Metazoa</taxon>
        <taxon>Ecdysozoa</taxon>
        <taxon>Arthropoda</taxon>
        <taxon>Hexapoda</taxon>
        <taxon>Insecta</taxon>
        <taxon>Pterygota</taxon>
        <taxon>Neoptera</taxon>
        <taxon>Paraneoptera</taxon>
        <taxon>Hemiptera</taxon>
        <taxon>Heteroptera</taxon>
        <taxon>Panheteroptera</taxon>
        <taxon>Cimicomorpha</taxon>
        <taxon>Miridae</taxon>
        <taxon>Mirini</taxon>
        <taxon>Lygus</taxon>
    </lineage>
</organism>
<protein>
    <submittedName>
        <fullName evidence="1">Uncharacterized protein</fullName>
    </submittedName>
</protein>
<name>A0A146M6W9_LYGHE</name>
<accession>A0A146M6W9</accession>